<comment type="similarity">
    <text evidence="7">Belongs to the PsbQ family.</text>
</comment>
<accession>A0AAV8RZ71</accession>
<dbReference type="InterPro" id="IPR023222">
    <property type="entry name" value="PsbQ-like_dom_sf"/>
</dbReference>
<dbReference type="GO" id="GO:0019898">
    <property type="term" value="C:extrinsic component of membrane"/>
    <property type="evidence" value="ECO:0007669"/>
    <property type="project" value="InterPro"/>
</dbReference>
<dbReference type="InterPro" id="IPR054099">
    <property type="entry name" value="PSII_PsbQ_pln"/>
</dbReference>
<reference evidence="8 9" key="1">
    <citation type="submission" date="2022-12" db="EMBL/GenBank/DDBJ databases">
        <title>Chromosome-scale assembly of the Ensete ventricosum genome.</title>
        <authorList>
            <person name="Dussert Y."/>
            <person name="Stocks J."/>
            <person name="Wendawek A."/>
            <person name="Woldeyes F."/>
            <person name="Nichols R.A."/>
            <person name="Borrell J.S."/>
        </authorList>
    </citation>
    <scope>NUCLEOTIDE SEQUENCE [LARGE SCALE GENOMIC DNA]</scope>
    <source>
        <strain evidence="9">cv. Maze</strain>
        <tissue evidence="8">Seeds</tissue>
    </source>
</reference>
<dbReference type="PANTHER" id="PTHR33399">
    <property type="entry name" value="OXYGEN-EVOLVING ENHANCER PROTEIN 3-1, CHLOROPLASTIC"/>
    <property type="match status" value="1"/>
</dbReference>
<keyword evidence="4" id="KW-0809">Transit peptide</keyword>
<dbReference type="Proteomes" id="UP001222027">
    <property type="component" value="Unassembled WGS sequence"/>
</dbReference>
<dbReference type="GO" id="GO:0009535">
    <property type="term" value="C:chloroplast thylakoid membrane"/>
    <property type="evidence" value="ECO:0007669"/>
    <property type="project" value="UniProtKB-SubCell"/>
</dbReference>
<dbReference type="PANTHER" id="PTHR33399:SF6">
    <property type="entry name" value="PSBQ-LIKE PROTEIN 3, CHLOROPLASTIC"/>
    <property type="match status" value="1"/>
</dbReference>
<organism evidence="8 9">
    <name type="scientific">Ensete ventricosum</name>
    <name type="common">Abyssinian banana</name>
    <name type="synonym">Musa ensete</name>
    <dbReference type="NCBI Taxonomy" id="4639"/>
    <lineage>
        <taxon>Eukaryota</taxon>
        <taxon>Viridiplantae</taxon>
        <taxon>Streptophyta</taxon>
        <taxon>Embryophyta</taxon>
        <taxon>Tracheophyta</taxon>
        <taxon>Spermatophyta</taxon>
        <taxon>Magnoliopsida</taxon>
        <taxon>Liliopsida</taxon>
        <taxon>Zingiberales</taxon>
        <taxon>Musaceae</taxon>
        <taxon>Ensete</taxon>
    </lineage>
</organism>
<dbReference type="Gene3D" id="1.20.120.290">
    <property type="entry name" value="Oxygen-evolving enhancer protein 3 (PsbQ), four-helix up-down bundle"/>
    <property type="match status" value="1"/>
</dbReference>
<evidence type="ECO:0000256" key="5">
    <source>
        <dbReference type="ARBA" id="ARBA00023078"/>
    </source>
</evidence>
<keyword evidence="5" id="KW-0793">Thylakoid</keyword>
<dbReference type="SUPFAM" id="SSF101112">
    <property type="entry name" value="Oxygen-evolving enhancer protein 3"/>
    <property type="match status" value="1"/>
</dbReference>
<evidence type="ECO:0008006" key="10">
    <source>
        <dbReference type="Google" id="ProtNLM"/>
    </source>
</evidence>
<evidence type="ECO:0000256" key="4">
    <source>
        <dbReference type="ARBA" id="ARBA00022946"/>
    </source>
</evidence>
<keyword evidence="9" id="KW-1185">Reference proteome</keyword>
<evidence type="ECO:0000256" key="2">
    <source>
        <dbReference type="ARBA" id="ARBA00022528"/>
    </source>
</evidence>
<dbReference type="AlphaFoldDB" id="A0AAV8RZ71"/>
<evidence type="ECO:0000256" key="3">
    <source>
        <dbReference type="ARBA" id="ARBA00022640"/>
    </source>
</evidence>
<evidence type="ECO:0000256" key="6">
    <source>
        <dbReference type="ARBA" id="ARBA00023136"/>
    </source>
</evidence>
<evidence type="ECO:0000256" key="1">
    <source>
        <dbReference type="ARBA" id="ARBA00004334"/>
    </source>
</evidence>
<dbReference type="InterPro" id="IPR008797">
    <property type="entry name" value="PSII_PsbQ"/>
</dbReference>
<evidence type="ECO:0000256" key="7">
    <source>
        <dbReference type="ARBA" id="ARBA00035649"/>
    </source>
</evidence>
<sequence>MASSMSLRHCSTNPSPGFVCRLHGHSKLGHAAPSLPEQLLIGRRQATAATAVAAALHAMEAISGGSSVASALEFRFTAPEQTPEEADAVVKIHARELVRIKALIDSQSWREAQIALRDSSSYLKQDLYTIIQAKPGSQRPQLRKLYAHLFNDVSRLDYAARDKDASRVQECFDNIVATLNEIFVLI</sequence>
<gene>
    <name evidence="8" type="ORF">OPV22_002829</name>
</gene>
<evidence type="ECO:0000313" key="9">
    <source>
        <dbReference type="Proteomes" id="UP001222027"/>
    </source>
</evidence>
<dbReference type="EMBL" id="JAQQAF010000001">
    <property type="protein sequence ID" value="KAJ8512395.1"/>
    <property type="molecule type" value="Genomic_DNA"/>
</dbReference>
<dbReference type="GO" id="GO:0009654">
    <property type="term" value="C:photosystem II oxygen evolving complex"/>
    <property type="evidence" value="ECO:0007669"/>
    <property type="project" value="InterPro"/>
</dbReference>
<dbReference type="GO" id="GO:0009767">
    <property type="term" value="P:photosynthetic electron transport chain"/>
    <property type="evidence" value="ECO:0007669"/>
    <property type="project" value="TreeGrafter"/>
</dbReference>
<dbReference type="FunFam" id="1.20.120.290:FF:000004">
    <property type="entry name" value="Oxygen-evolving enhancer protein 3"/>
    <property type="match status" value="1"/>
</dbReference>
<protein>
    <recommendedName>
        <fullName evidence="10">PsbQ-like protein 3, chloroplastic</fullName>
    </recommendedName>
</protein>
<evidence type="ECO:0000313" key="8">
    <source>
        <dbReference type="EMBL" id="KAJ8512395.1"/>
    </source>
</evidence>
<keyword evidence="6" id="KW-0472">Membrane</keyword>
<comment type="caution">
    <text evidence="8">The sequence shown here is derived from an EMBL/GenBank/DDBJ whole genome shotgun (WGS) entry which is preliminary data.</text>
</comment>
<proteinExistence type="inferred from homology"/>
<keyword evidence="2" id="KW-0150">Chloroplast</keyword>
<keyword evidence="3" id="KW-0934">Plastid</keyword>
<dbReference type="GO" id="GO:0005509">
    <property type="term" value="F:calcium ion binding"/>
    <property type="evidence" value="ECO:0007669"/>
    <property type="project" value="InterPro"/>
</dbReference>
<name>A0AAV8RZ71_ENSVE</name>
<dbReference type="Pfam" id="PF05757">
    <property type="entry name" value="PsbQ"/>
    <property type="match status" value="1"/>
</dbReference>
<comment type="subcellular location">
    <subcellularLocation>
        <location evidence="1">Plastid</location>
        <location evidence="1">Chloroplast thylakoid membrane</location>
    </subcellularLocation>
</comment>